<dbReference type="Gene3D" id="3.90.245.10">
    <property type="entry name" value="Ribonucleoside hydrolase-like"/>
    <property type="match status" value="1"/>
</dbReference>
<comment type="caution">
    <text evidence="4">The sequence shown here is derived from an EMBL/GenBank/DDBJ whole genome shotgun (WGS) entry which is preliminary data.</text>
</comment>
<dbReference type="EMBL" id="LILB01000005">
    <property type="protein sequence ID" value="KOO49909.1"/>
    <property type="molecule type" value="Genomic_DNA"/>
</dbReference>
<evidence type="ECO:0000256" key="2">
    <source>
        <dbReference type="ARBA" id="ARBA00023295"/>
    </source>
</evidence>
<dbReference type="OrthoDB" id="9797882at2"/>
<dbReference type="InterPro" id="IPR001910">
    <property type="entry name" value="Inosine/uridine_hydrolase_dom"/>
</dbReference>
<keyword evidence="2" id="KW-0326">Glycosidase</keyword>
<dbReference type="RefSeq" id="WP_053418085.1">
    <property type="nucleotide sequence ID" value="NZ_LILB01000005.1"/>
</dbReference>
<dbReference type="CDD" id="cd02651">
    <property type="entry name" value="nuc_hydro_IU_UC_XIUA"/>
    <property type="match status" value="1"/>
</dbReference>
<name>A0A0M0LFS8_9BACL</name>
<dbReference type="InterPro" id="IPR036452">
    <property type="entry name" value="Ribo_hydro-like"/>
</dbReference>
<evidence type="ECO:0000313" key="5">
    <source>
        <dbReference type="Proteomes" id="UP000036867"/>
    </source>
</evidence>
<keyword evidence="1" id="KW-0378">Hydrolase</keyword>
<evidence type="ECO:0000256" key="1">
    <source>
        <dbReference type="ARBA" id="ARBA00022801"/>
    </source>
</evidence>
<dbReference type="Proteomes" id="UP000036867">
    <property type="component" value="Unassembled WGS sequence"/>
</dbReference>
<dbReference type="AlphaFoldDB" id="A0A0M0LFS8"/>
<dbReference type="PATRIC" id="fig|263475.3.peg.4587"/>
<feature type="domain" description="Inosine/uridine-preferring nucleoside hydrolase" evidence="3">
    <location>
        <begin position="6"/>
        <end position="304"/>
    </location>
</feature>
<protein>
    <submittedName>
        <fullName evidence="4">Ribosylpyrimidine nucleosidase</fullName>
    </submittedName>
</protein>
<dbReference type="STRING" id="263475.AMD00_16500"/>
<evidence type="ECO:0000259" key="3">
    <source>
        <dbReference type="Pfam" id="PF01156"/>
    </source>
</evidence>
<dbReference type="PANTHER" id="PTHR12304">
    <property type="entry name" value="INOSINE-URIDINE PREFERRING NUCLEOSIDE HYDROLASE"/>
    <property type="match status" value="1"/>
</dbReference>
<sequence length="319" mass="34904">MNKIPVILDCDPGIDDTMMLTLAFARPELDIRLVTTEAGNVSQDKTTYNALSFLTYIKQDVEVARGLDAPMFRTLEVAEEIHGEGGLGNVKWAEPTLQTSERSAVNAMRETLLASDEPVIIVATGPLTNVAALLLAHPEVKPKIKMISWMGGSAVGGNMSTTAEFNAYVDPHAVELVFRSGLPIVMSGLDVTHKAYITLDEMERLSKSGTSFAEKVAEMMKFYTFTQSQTPFHAPNFENQIRVHDVCAVAYLVAPELFQGGDYFVEVELEGRLTAGSTIVDYVGKTGKAHNVKVLHTVNREGFIELFFNAVDTIGKQLA</sequence>
<evidence type="ECO:0000313" key="4">
    <source>
        <dbReference type="EMBL" id="KOO49909.1"/>
    </source>
</evidence>
<dbReference type="GO" id="GO:0008477">
    <property type="term" value="F:purine nucleosidase activity"/>
    <property type="evidence" value="ECO:0007669"/>
    <property type="project" value="TreeGrafter"/>
</dbReference>
<dbReference type="GeneID" id="301137694"/>
<dbReference type="InterPro" id="IPR023186">
    <property type="entry name" value="IUNH"/>
</dbReference>
<dbReference type="PANTHER" id="PTHR12304:SF15">
    <property type="entry name" value="NON-SPECIFIC RIBONUCLEOSIDE HYDROLASE RIHC"/>
    <property type="match status" value="1"/>
</dbReference>
<dbReference type="GO" id="GO:0006152">
    <property type="term" value="P:purine nucleoside catabolic process"/>
    <property type="evidence" value="ECO:0007669"/>
    <property type="project" value="TreeGrafter"/>
</dbReference>
<keyword evidence="5" id="KW-1185">Reference proteome</keyword>
<dbReference type="GO" id="GO:0005829">
    <property type="term" value="C:cytosol"/>
    <property type="evidence" value="ECO:0007669"/>
    <property type="project" value="TreeGrafter"/>
</dbReference>
<dbReference type="Pfam" id="PF01156">
    <property type="entry name" value="IU_nuc_hydro"/>
    <property type="match status" value="1"/>
</dbReference>
<gene>
    <name evidence="4" type="ORF">AMD00_16500</name>
</gene>
<reference evidence="5" key="1">
    <citation type="submission" date="2015-08" db="EMBL/GenBank/DDBJ databases">
        <title>Fjat-10028 dsm 16317.</title>
        <authorList>
            <person name="Liu B."/>
            <person name="Wang J."/>
            <person name="Zhu Y."/>
            <person name="Liu G."/>
            <person name="Chen Q."/>
            <person name="Chen Z."/>
            <person name="Lan J."/>
            <person name="Che J."/>
            <person name="Ge C."/>
            <person name="Shi H."/>
            <person name="Pan Z."/>
            <person name="Liu X."/>
        </authorList>
    </citation>
    <scope>NUCLEOTIDE SEQUENCE [LARGE SCALE GENOMIC DNA]</scope>
    <source>
        <strain evidence="5">DSM 16317</strain>
    </source>
</reference>
<organism evidence="4 5">
    <name type="scientific">Viridibacillus arvi</name>
    <dbReference type="NCBI Taxonomy" id="263475"/>
    <lineage>
        <taxon>Bacteria</taxon>
        <taxon>Bacillati</taxon>
        <taxon>Bacillota</taxon>
        <taxon>Bacilli</taxon>
        <taxon>Bacillales</taxon>
        <taxon>Caryophanaceae</taxon>
        <taxon>Viridibacillus</taxon>
    </lineage>
</organism>
<proteinExistence type="predicted"/>
<dbReference type="SUPFAM" id="SSF53590">
    <property type="entry name" value="Nucleoside hydrolase"/>
    <property type="match status" value="1"/>
</dbReference>
<accession>A0A0M0LFS8</accession>